<dbReference type="InterPro" id="IPR011761">
    <property type="entry name" value="ATP-grasp"/>
</dbReference>
<dbReference type="PANTHER" id="PTHR18866:SF33">
    <property type="entry name" value="METHYLCROTONOYL-COA CARBOXYLASE SUBUNIT ALPHA, MITOCHONDRIAL-RELATED"/>
    <property type="match status" value="1"/>
</dbReference>
<name>A0ABY6AEP4_9GAMM</name>
<feature type="domain" description="Lipoyl-binding" evidence="7">
    <location>
        <begin position="603"/>
        <end position="679"/>
    </location>
</feature>
<reference evidence="11" key="1">
    <citation type="submission" date="2020-06" db="EMBL/GenBank/DDBJ databases">
        <title>Thalassolituus marinus alknpb1M-1, a hydrocarbon-degrading bacterium isolated from the deep-sea overlying water using an in-situ strategy from the South China Sea basin.</title>
        <authorList>
            <person name="Dong C."/>
            <person name="Chen Y."/>
            <person name="Shao Z."/>
        </authorList>
    </citation>
    <scope>NUCLEOTIDE SEQUENCE [LARGE SCALE GENOMIC DNA]</scope>
    <source>
        <strain evidence="11">alknpb1M-1</strain>
    </source>
</reference>
<dbReference type="InterPro" id="IPR005481">
    <property type="entry name" value="BC-like_N"/>
</dbReference>
<evidence type="ECO:0000313" key="10">
    <source>
        <dbReference type="EMBL" id="UXD89232.1"/>
    </source>
</evidence>
<dbReference type="InterPro" id="IPR001882">
    <property type="entry name" value="Biotin_BS"/>
</dbReference>
<evidence type="ECO:0000256" key="1">
    <source>
        <dbReference type="ARBA" id="ARBA00001953"/>
    </source>
</evidence>
<dbReference type="RefSeq" id="WP_260997904.1">
    <property type="nucleotide sequence ID" value="NZ_CP054475.1"/>
</dbReference>
<evidence type="ECO:0000256" key="6">
    <source>
        <dbReference type="PROSITE-ProRule" id="PRU00409"/>
    </source>
</evidence>
<dbReference type="InterPro" id="IPR000089">
    <property type="entry name" value="Biotin_lipoyl"/>
</dbReference>
<dbReference type="PROSITE" id="PS50968">
    <property type="entry name" value="BIOTINYL_LIPOYL"/>
    <property type="match status" value="1"/>
</dbReference>
<dbReference type="InterPro" id="IPR005482">
    <property type="entry name" value="Biotin_COase_C"/>
</dbReference>
<dbReference type="InterPro" id="IPR011764">
    <property type="entry name" value="Biotin_carboxylation_dom"/>
</dbReference>
<dbReference type="NCBIfam" id="NF006367">
    <property type="entry name" value="PRK08591.1"/>
    <property type="match status" value="1"/>
</dbReference>
<dbReference type="PROSITE" id="PS00867">
    <property type="entry name" value="CPSASE_2"/>
    <property type="match status" value="1"/>
</dbReference>
<protein>
    <submittedName>
        <fullName evidence="10">Acetyl/propionyl/methylcrotonyl-CoA carboxylase subunit alpha</fullName>
    </submittedName>
</protein>
<evidence type="ECO:0000259" key="7">
    <source>
        <dbReference type="PROSITE" id="PS50968"/>
    </source>
</evidence>
<dbReference type="Pfam" id="PF02785">
    <property type="entry name" value="Biotin_carb_C"/>
    <property type="match status" value="1"/>
</dbReference>
<dbReference type="PROSITE" id="PS00188">
    <property type="entry name" value="BIOTIN"/>
    <property type="match status" value="1"/>
</dbReference>
<evidence type="ECO:0000256" key="3">
    <source>
        <dbReference type="ARBA" id="ARBA00022741"/>
    </source>
</evidence>
<dbReference type="PANTHER" id="PTHR18866">
    <property type="entry name" value="CARBOXYLASE:PYRUVATE/ACETYL-COA/PROPIONYL-COA CARBOXYLASE"/>
    <property type="match status" value="1"/>
</dbReference>
<evidence type="ECO:0000259" key="9">
    <source>
        <dbReference type="PROSITE" id="PS50979"/>
    </source>
</evidence>
<accession>A0ABY6AEP4</accession>
<dbReference type="Gene3D" id="3.30.470.20">
    <property type="entry name" value="ATP-grasp fold, B domain"/>
    <property type="match status" value="1"/>
</dbReference>
<evidence type="ECO:0000256" key="4">
    <source>
        <dbReference type="ARBA" id="ARBA00022840"/>
    </source>
</evidence>
<dbReference type="InterPro" id="IPR011053">
    <property type="entry name" value="Single_hybrid_motif"/>
</dbReference>
<dbReference type="Pfam" id="PF02786">
    <property type="entry name" value="CPSase_L_D2"/>
    <property type="match status" value="1"/>
</dbReference>
<sequence length="690" mass="75427">MTEHLFNKILIANRGEIAVRVMRTAKALGIRTVAVYSDADASALHVQQADEAIALGGVTAAESYLDMHKVLDAARATGAEAIHPGYGFLSENAAFARACEEAGIAFIGPSAAAIEAMGDKASAKALLADSGVPLVPGYHGDEQSDERLCAEAERIGYPLLLKASAGGGGKGMRIVHSAATLHDDIAAARREARSAFGDDRLLIEKYLIRPRHVEVQVFMDSFGNGVYLFERDCSVQRRHQKVIEEAPAPGMTAALRQRMGEAALAVAQRIQYRGAGTVEFLLDANHEFFFMEMNTRLQVEHPVTEMITGVDLVYWQLRVAAGKGLPDDVSQQNLPINGHAIEVRLYAEDPDNHFLPAIGRLKLWQAPELSASVRLDSGVQQGDEVSPYYDPMLAKLIAHGRDRAEALHNLRTALAALQVDGVKTNRDFLLRLLSLEAFANAELSTDFIERNQHELTQPLPTHWELAALTELLLPTLASQPQPQPQQQAHDPWHADGFQSALPAQRVLRLESAVGDVLRARARANEQAHGPDRNQSWNLQLADHSVQFQGRLEFNGQAGDIRLLQLEAWVNGQQQSLPLALSEHELLLFLPQGSQRFVRNRWLGEQAQDDHGGLTAPMAGQVLEVKVQPGEQVEAGQVLMIMEAMKMEHSIRAPQAALVQAVLYQAGDQVAEGTELLQLEITEEAAAEADA</sequence>
<proteinExistence type="predicted"/>
<evidence type="ECO:0000259" key="8">
    <source>
        <dbReference type="PROSITE" id="PS50975"/>
    </source>
</evidence>
<organism evidence="10 11">
    <name type="scientific">Thalassolituus hydrocarboniclasticus</name>
    <dbReference type="NCBI Taxonomy" id="2742796"/>
    <lineage>
        <taxon>Bacteria</taxon>
        <taxon>Pseudomonadati</taxon>
        <taxon>Pseudomonadota</taxon>
        <taxon>Gammaproteobacteria</taxon>
        <taxon>Oceanospirillales</taxon>
        <taxon>Oceanospirillaceae</taxon>
        <taxon>Thalassolituus</taxon>
    </lineage>
</organism>
<dbReference type="EMBL" id="CP054475">
    <property type="protein sequence ID" value="UXD89232.1"/>
    <property type="molecule type" value="Genomic_DNA"/>
</dbReference>
<comment type="cofactor">
    <cofactor evidence="1">
        <name>biotin</name>
        <dbReference type="ChEBI" id="CHEBI:57586"/>
    </cofactor>
</comment>
<dbReference type="PROSITE" id="PS00866">
    <property type="entry name" value="CPSASE_1"/>
    <property type="match status" value="1"/>
</dbReference>
<dbReference type="SMART" id="SM00878">
    <property type="entry name" value="Biotin_carb_C"/>
    <property type="match status" value="1"/>
</dbReference>
<dbReference type="InterPro" id="IPR011054">
    <property type="entry name" value="Rudment_hybrid_motif"/>
</dbReference>
<keyword evidence="5" id="KW-0092">Biotin</keyword>
<dbReference type="InterPro" id="IPR050856">
    <property type="entry name" value="Biotin_carboxylase_complex"/>
</dbReference>
<dbReference type="SUPFAM" id="SSF51230">
    <property type="entry name" value="Single hybrid motif"/>
    <property type="match status" value="1"/>
</dbReference>
<dbReference type="SUPFAM" id="SSF52440">
    <property type="entry name" value="PreATP-grasp domain"/>
    <property type="match status" value="1"/>
</dbReference>
<dbReference type="Pfam" id="PF00289">
    <property type="entry name" value="Biotin_carb_N"/>
    <property type="match status" value="1"/>
</dbReference>
<dbReference type="Gene3D" id="2.40.50.100">
    <property type="match status" value="1"/>
</dbReference>
<dbReference type="Proteomes" id="UP001065322">
    <property type="component" value="Chromosome"/>
</dbReference>
<dbReference type="SUPFAM" id="SSF51246">
    <property type="entry name" value="Rudiment single hybrid motif"/>
    <property type="match status" value="1"/>
</dbReference>
<dbReference type="CDD" id="cd06850">
    <property type="entry name" value="biotinyl_domain"/>
    <property type="match status" value="1"/>
</dbReference>
<dbReference type="PROSITE" id="PS50979">
    <property type="entry name" value="BC"/>
    <property type="match status" value="1"/>
</dbReference>
<evidence type="ECO:0000313" key="11">
    <source>
        <dbReference type="Proteomes" id="UP001065322"/>
    </source>
</evidence>
<evidence type="ECO:0000256" key="5">
    <source>
        <dbReference type="ARBA" id="ARBA00023267"/>
    </source>
</evidence>
<feature type="domain" description="ATP-grasp" evidence="8">
    <location>
        <begin position="124"/>
        <end position="321"/>
    </location>
</feature>
<evidence type="ECO:0000256" key="2">
    <source>
        <dbReference type="ARBA" id="ARBA00022598"/>
    </source>
</evidence>
<gene>
    <name evidence="10" type="ORF">HUF19_18125</name>
</gene>
<dbReference type="SUPFAM" id="SSF56059">
    <property type="entry name" value="Glutathione synthetase ATP-binding domain-like"/>
    <property type="match status" value="1"/>
</dbReference>
<feature type="domain" description="Biotin carboxylation" evidence="9">
    <location>
        <begin position="5"/>
        <end position="453"/>
    </location>
</feature>
<keyword evidence="2" id="KW-0436">Ligase</keyword>
<keyword evidence="3 6" id="KW-0547">Nucleotide-binding</keyword>
<dbReference type="Pfam" id="PF00364">
    <property type="entry name" value="Biotin_lipoyl"/>
    <property type="match status" value="1"/>
</dbReference>
<dbReference type="InterPro" id="IPR005479">
    <property type="entry name" value="CPAse_ATP-bd"/>
</dbReference>
<dbReference type="InterPro" id="IPR016185">
    <property type="entry name" value="PreATP-grasp_dom_sf"/>
</dbReference>
<dbReference type="PROSITE" id="PS50975">
    <property type="entry name" value="ATP_GRASP"/>
    <property type="match status" value="1"/>
</dbReference>
<keyword evidence="4 6" id="KW-0067">ATP-binding</keyword>
<keyword evidence="11" id="KW-1185">Reference proteome</keyword>